<name>A0A0L0CWT0_PLAFA</name>
<reference evidence="3" key="2">
    <citation type="submission" date="2015-07" db="EMBL/GenBank/DDBJ databases">
        <title>The genome sequence of Plasmodium falciparum RAJ116.</title>
        <authorList>
            <consortium name="The Broad Institute Genome Sequencing Platform"/>
            <person name="Volkman S.K."/>
            <person name="Neafsey D.E."/>
            <person name="Dash A.P."/>
            <person name="Chitnis C.E."/>
            <person name="Hartl D.L."/>
            <person name="Young S.K."/>
            <person name="Kodira C.D."/>
            <person name="Zeng Q."/>
            <person name="Koehrsen M."/>
            <person name="Godfrey P."/>
            <person name="Alvarado L."/>
            <person name="Berlin A."/>
            <person name="Borenstein D."/>
            <person name="Chen Z."/>
            <person name="Engels R."/>
            <person name="Freedman E."/>
            <person name="Gellesch M."/>
            <person name="Goldberg J."/>
            <person name="Griggs A."/>
            <person name="Gujja S."/>
            <person name="Heiman D."/>
            <person name="Hepburn T."/>
            <person name="Howarth C."/>
            <person name="Jen D."/>
            <person name="Larson L."/>
            <person name="Lewis B."/>
            <person name="Mehta T."/>
            <person name="Park D."/>
            <person name="Pearson M."/>
            <person name="Roberts A."/>
            <person name="Saif S."/>
            <person name="Shea T."/>
            <person name="Shenoy N."/>
            <person name="Sisk P."/>
            <person name="Stolte C."/>
            <person name="Sykes S."/>
            <person name="Walk T."/>
            <person name="White J."/>
            <person name="Yandava C."/>
            <person name="Wirth D.F."/>
            <person name="Nusbaum C."/>
            <person name="Birren B."/>
        </authorList>
    </citation>
    <scope>NUCLEOTIDE SEQUENCE [LARGE SCALE GENOMIC DNA]</scope>
    <source>
        <strain evidence="3">RAJ116</strain>
    </source>
</reference>
<dbReference type="AlphaFoldDB" id="A0A0L0CWT0"/>
<accession>A0A0L0CWT0</accession>
<reference evidence="3" key="1">
    <citation type="submission" date="2015-07" db="EMBL/GenBank/DDBJ databases">
        <title>Annotation of Plasmodium falciparum RAJ116.</title>
        <authorList>
            <consortium name="The Broad Institute Genome Sequencing Platform"/>
            <person name="Volkman S.K."/>
            <person name="Neafsey D.E."/>
            <person name="Dash A.P."/>
            <person name="Chitnis C.E."/>
            <person name="Hartl D.L."/>
            <person name="Young S.K."/>
            <person name="Zeng Q."/>
            <person name="Koehrsen M."/>
            <person name="Alvarado L."/>
            <person name="Berlin A."/>
            <person name="Borenstein D."/>
            <person name="Chapman S.B."/>
            <person name="Chen Z."/>
            <person name="Engels R."/>
            <person name="Freedman E."/>
            <person name="Gellesch M."/>
            <person name="Goldberg J."/>
            <person name="Griggs A."/>
            <person name="Gujja S."/>
            <person name="Heilman E.R."/>
            <person name="Heiman D.I."/>
            <person name="Howarth C."/>
            <person name="Jen D."/>
            <person name="Larson L."/>
            <person name="Mehta T."/>
            <person name="Neiman D."/>
            <person name="Park D."/>
            <person name="Pearson M."/>
            <person name="Roberts A."/>
            <person name="Saif S."/>
            <person name="Shea T."/>
            <person name="Shenoy N."/>
            <person name="Sisk P."/>
            <person name="Stolte C."/>
            <person name="Sykes S."/>
            <person name="Walk T."/>
            <person name="White J."/>
            <person name="Yandava C."/>
            <person name="Haas B."/>
            <person name="Henn M.R."/>
            <person name="Nusbaum C."/>
            <person name="Birren B."/>
        </authorList>
    </citation>
    <scope>NUCLEOTIDE SEQUENCE [LARGE SCALE GENOMIC DNA]</scope>
    <source>
        <strain evidence="3">RAJ116</strain>
    </source>
</reference>
<keyword evidence="1" id="KW-0175">Coiled coil</keyword>
<gene>
    <name evidence="2" type="ORF">PFLG_00610</name>
</gene>
<dbReference type="OrthoDB" id="10261375at2759"/>
<protein>
    <submittedName>
        <fullName evidence="2">Uncharacterized protein</fullName>
    </submittedName>
</protein>
<evidence type="ECO:0000313" key="2">
    <source>
        <dbReference type="EMBL" id="KNC35824.1"/>
    </source>
</evidence>
<sequence>MNKIKIRKFEDPHVWIYENVLLNKTLKLKEIEKKKDNKNVPNALLHEEACKKLKGILKECKKYDKELQEIKNKKESFILKNTLHPNKKINLKFLLNDNQFKVKNEEERKNFKLIFNENKNIYIKNNQKVYNNIINIKRNSQITSTNNMNNNNNVNINNDNIQPTNNLLNNIKKIQKEKISKLYSVFNNHVNYYDNYLKEKYMKEEYLSM</sequence>
<dbReference type="Proteomes" id="UP000054566">
    <property type="component" value="Unassembled WGS sequence"/>
</dbReference>
<evidence type="ECO:0000256" key="1">
    <source>
        <dbReference type="SAM" id="Coils"/>
    </source>
</evidence>
<proteinExistence type="predicted"/>
<dbReference type="EMBL" id="GG663929">
    <property type="protein sequence ID" value="KNC35824.1"/>
    <property type="molecule type" value="Genomic_DNA"/>
</dbReference>
<evidence type="ECO:0000313" key="3">
    <source>
        <dbReference type="Proteomes" id="UP000054566"/>
    </source>
</evidence>
<organism evidence="2 3">
    <name type="scientific">Plasmodium falciparum RAJ116</name>
    <dbReference type="NCBI Taxonomy" id="580058"/>
    <lineage>
        <taxon>Eukaryota</taxon>
        <taxon>Sar</taxon>
        <taxon>Alveolata</taxon>
        <taxon>Apicomplexa</taxon>
        <taxon>Aconoidasida</taxon>
        <taxon>Haemosporida</taxon>
        <taxon>Plasmodiidae</taxon>
        <taxon>Plasmodium</taxon>
        <taxon>Plasmodium (Laverania)</taxon>
    </lineage>
</organism>
<feature type="coiled-coil region" evidence="1">
    <location>
        <begin position="53"/>
        <end position="80"/>
    </location>
</feature>